<dbReference type="Gene3D" id="3.20.20.80">
    <property type="entry name" value="Glycosidases"/>
    <property type="match status" value="1"/>
</dbReference>
<evidence type="ECO:0000313" key="1">
    <source>
        <dbReference type="EMBL" id="MVQ34027.1"/>
    </source>
</evidence>
<name>A0ABW9U3P2_9BACL</name>
<dbReference type="PANTHER" id="PTHR41244:SF1">
    <property type="entry name" value="GLYCOSYLTRANSFERASE"/>
    <property type="match status" value="1"/>
</dbReference>
<accession>A0ABW9U3P2</accession>
<gene>
    <name evidence="1" type="ORF">GON05_05115</name>
</gene>
<protein>
    <submittedName>
        <fullName evidence="1">Uncharacterized protein</fullName>
    </submittedName>
</protein>
<evidence type="ECO:0000313" key="2">
    <source>
        <dbReference type="Proteomes" id="UP000467637"/>
    </source>
</evidence>
<organism evidence="1 2">
    <name type="scientific">Paenibacillus anseongense</name>
    <dbReference type="NCBI Taxonomy" id="2682845"/>
    <lineage>
        <taxon>Bacteria</taxon>
        <taxon>Bacillati</taxon>
        <taxon>Bacillota</taxon>
        <taxon>Bacilli</taxon>
        <taxon>Bacillales</taxon>
        <taxon>Paenibacillaceae</taxon>
        <taxon>Paenibacillus</taxon>
    </lineage>
</organism>
<reference evidence="1 2" key="1">
    <citation type="submission" date="2019-12" db="EMBL/GenBank/DDBJ databases">
        <authorList>
            <person name="Huq M.A."/>
        </authorList>
    </citation>
    <scope>NUCLEOTIDE SEQUENCE [LARGE SCALE GENOMIC DNA]</scope>
    <source>
        <strain evidence="1 2">MAH-34</strain>
    </source>
</reference>
<dbReference type="Proteomes" id="UP000467637">
    <property type="component" value="Unassembled WGS sequence"/>
</dbReference>
<comment type="caution">
    <text evidence="1">The sequence shown here is derived from an EMBL/GenBank/DDBJ whole genome shotgun (WGS) entry which is preliminary data.</text>
</comment>
<sequence>MTMATYEAAAYYFPNYHRDKRNDAWHGEGWTEWELVKRAEPKFPGHQQPKVPLWGYEDEADPAVMARKIAAAADHGLTAFIFDWYWYEDGPFLQRALDEGFLQASNNDRLKFSIMWANHDWIDIHPAQRSRPYNVQAEGQISEKGFVEATDHMIQNYFSHPSYWRVNEGLYVSFYEIHSLIRGLGGIAETARILQEFRERVRAAGLGELHLNVVVWGLQILPTEQKIANIHEVLEQLGLDSISSYVWIHHQPQDLFPETDYAAIREKSQLDYEKFTADYKLPYYPNVTMGWDSSPRTVQSETFEDLGYPYMATLAGNTPQAFKLALEGVKAFLDRGMTQPPIFTINAWNEWTEGSYLEPDTINGMAYLEAIRDVFGGRLQEEEGASTKKTLER</sequence>
<dbReference type="InterPro" id="IPR032719">
    <property type="entry name" value="WbsX"/>
</dbReference>
<dbReference type="CDD" id="cd11579">
    <property type="entry name" value="Glyco_tran_WbsX"/>
    <property type="match status" value="1"/>
</dbReference>
<proteinExistence type="predicted"/>
<keyword evidence="2" id="KW-1185">Reference proteome</keyword>
<dbReference type="EMBL" id="WSEM01000005">
    <property type="protein sequence ID" value="MVQ34027.1"/>
    <property type="molecule type" value="Genomic_DNA"/>
</dbReference>
<dbReference type="PANTHER" id="PTHR41244">
    <property type="entry name" value="RHAMNAN SYNTHESIS F"/>
    <property type="match status" value="1"/>
</dbReference>
<dbReference type="Pfam" id="PF14307">
    <property type="entry name" value="Glyco_tran_WbsX"/>
    <property type="match status" value="1"/>
</dbReference>